<dbReference type="PROSITE" id="PS51257">
    <property type="entry name" value="PROKAR_LIPOPROTEIN"/>
    <property type="match status" value="1"/>
</dbReference>
<comment type="caution">
    <text evidence="3">The sequence shown here is derived from an EMBL/GenBank/DDBJ whole genome shotgun (WGS) entry which is preliminary data.</text>
</comment>
<evidence type="ECO:0000313" key="3">
    <source>
        <dbReference type="EMBL" id="KGD67125.1"/>
    </source>
</evidence>
<organism evidence="3 4">
    <name type="scientific">Flavobacterium aquatile LMG 4008 = ATCC 11947</name>
    <dbReference type="NCBI Taxonomy" id="1453498"/>
    <lineage>
        <taxon>Bacteria</taxon>
        <taxon>Pseudomonadati</taxon>
        <taxon>Bacteroidota</taxon>
        <taxon>Flavobacteriia</taxon>
        <taxon>Flavobacteriales</taxon>
        <taxon>Flavobacteriaceae</taxon>
        <taxon>Flavobacterium</taxon>
    </lineage>
</organism>
<keyword evidence="1" id="KW-0472">Membrane</keyword>
<reference evidence="3 4" key="1">
    <citation type="submission" date="2014-09" db="EMBL/GenBank/DDBJ databases">
        <title>Whole Genome Shotgun of Flavobacterium aquatile LMG 4008.</title>
        <authorList>
            <person name="Gale A.N."/>
            <person name="Pipes S.E."/>
            <person name="Newman J.D."/>
        </authorList>
    </citation>
    <scope>NUCLEOTIDE SEQUENCE [LARGE SCALE GENOMIC DNA]</scope>
    <source>
        <strain evidence="3 4">LMG 4008</strain>
    </source>
</reference>
<evidence type="ECO:0000256" key="1">
    <source>
        <dbReference type="SAM" id="Phobius"/>
    </source>
</evidence>
<evidence type="ECO:0000256" key="2">
    <source>
        <dbReference type="SAM" id="SignalP"/>
    </source>
</evidence>
<proteinExistence type="predicted"/>
<dbReference type="RefSeq" id="WP_035127682.1">
    <property type="nucleotide sequence ID" value="NZ_JRHH01000005.1"/>
</dbReference>
<dbReference type="EMBL" id="JRHH01000005">
    <property type="protein sequence ID" value="KGD67125.1"/>
    <property type="molecule type" value="Genomic_DNA"/>
</dbReference>
<evidence type="ECO:0000313" key="4">
    <source>
        <dbReference type="Proteomes" id="UP000029554"/>
    </source>
</evidence>
<gene>
    <name evidence="3" type="ORF">LG45_12930</name>
</gene>
<dbReference type="OrthoDB" id="1376530at2"/>
<feature type="chain" id="PRO_5001919456" evidence="2">
    <location>
        <begin position="23"/>
        <end position="119"/>
    </location>
</feature>
<accession>A0A095UX57</accession>
<keyword evidence="2" id="KW-0732">Signal</keyword>
<dbReference type="STRING" id="1453498.LG45_12930"/>
<sequence length="119" mass="13373">MKKLTALVILVSFLLQSCFSYKTIDKELTSKKIGKIHKVKLGNKYYKGRLISFNDSISTFKIGKSEMNIKNSEIDKLKVREFSVVQTIVFTSAMLLTVLVVSYIANPKINVPLSPTSPN</sequence>
<name>A0A095UX57_9FLAO</name>
<dbReference type="Proteomes" id="UP000029554">
    <property type="component" value="Unassembled WGS sequence"/>
</dbReference>
<keyword evidence="1" id="KW-1133">Transmembrane helix</keyword>
<keyword evidence="4" id="KW-1185">Reference proteome</keyword>
<dbReference type="AlphaFoldDB" id="A0A095UX57"/>
<protein>
    <submittedName>
        <fullName evidence="3">Uncharacterized protein</fullName>
    </submittedName>
</protein>
<feature type="signal peptide" evidence="2">
    <location>
        <begin position="1"/>
        <end position="22"/>
    </location>
</feature>
<feature type="transmembrane region" description="Helical" evidence="1">
    <location>
        <begin position="84"/>
        <end position="105"/>
    </location>
</feature>
<keyword evidence="1" id="KW-0812">Transmembrane</keyword>